<dbReference type="Proteomes" id="UP000472240">
    <property type="component" value="Chromosome 11"/>
</dbReference>
<comment type="subcellular location">
    <subcellularLocation>
        <location evidence="2">Membrane</location>
        <topology evidence="2">Multi-pass membrane protein</topology>
    </subcellularLocation>
</comment>
<dbReference type="Ensembl" id="ENSRFET00010005417.1">
    <property type="protein sequence ID" value="ENSRFEP00010004952.1"/>
    <property type="gene ID" value="ENSRFEG00010003426.1"/>
</dbReference>
<name>A0A671E310_RHIFE</name>
<organism evidence="11 12">
    <name type="scientific">Rhinolophus ferrumequinum</name>
    <name type="common">Greater horseshoe bat</name>
    <dbReference type="NCBI Taxonomy" id="59479"/>
    <lineage>
        <taxon>Eukaryota</taxon>
        <taxon>Metazoa</taxon>
        <taxon>Chordata</taxon>
        <taxon>Craniata</taxon>
        <taxon>Vertebrata</taxon>
        <taxon>Euteleostomi</taxon>
        <taxon>Mammalia</taxon>
        <taxon>Eutheria</taxon>
        <taxon>Laurasiatheria</taxon>
        <taxon>Chiroptera</taxon>
        <taxon>Yinpterochiroptera</taxon>
        <taxon>Rhinolophoidea</taxon>
        <taxon>Rhinolophidae</taxon>
        <taxon>Rhinolophinae</taxon>
        <taxon>Rhinolophus</taxon>
    </lineage>
</organism>
<evidence type="ECO:0000256" key="2">
    <source>
        <dbReference type="ARBA" id="ARBA00004141"/>
    </source>
</evidence>
<dbReference type="PRINTS" id="PR00245">
    <property type="entry name" value="OLFACTORYR"/>
</dbReference>
<dbReference type="SUPFAM" id="SSF81321">
    <property type="entry name" value="Family A G protein-coupled receptor-like"/>
    <property type="match status" value="1"/>
</dbReference>
<evidence type="ECO:0000313" key="12">
    <source>
        <dbReference type="Proteomes" id="UP000472240"/>
    </source>
</evidence>
<dbReference type="Pfam" id="PF13853">
    <property type="entry name" value="7tm_4"/>
    <property type="match status" value="1"/>
</dbReference>
<dbReference type="GeneTree" id="ENSGT01150000286921"/>
<feature type="transmembrane region" description="Helical" evidence="9">
    <location>
        <begin position="257"/>
        <end position="276"/>
    </location>
</feature>
<dbReference type="InterPro" id="IPR017452">
    <property type="entry name" value="GPCR_Rhodpsn_7TM"/>
</dbReference>
<evidence type="ECO:0000259" key="10">
    <source>
        <dbReference type="PROSITE" id="PS50262"/>
    </source>
</evidence>
<proteinExistence type="predicted"/>
<evidence type="ECO:0000256" key="7">
    <source>
        <dbReference type="ARBA" id="ARBA00023170"/>
    </source>
</evidence>
<evidence type="ECO:0000256" key="3">
    <source>
        <dbReference type="ARBA" id="ARBA00022692"/>
    </source>
</evidence>
<keyword evidence="6 9" id="KW-0472">Membrane</keyword>
<feature type="transmembrane region" description="Helical" evidence="9">
    <location>
        <begin position="150"/>
        <end position="169"/>
    </location>
</feature>
<protein>
    <submittedName>
        <fullName evidence="11">Olfactory receptor family 5 subfamily B member 21</fullName>
    </submittedName>
</protein>
<dbReference type="PRINTS" id="PR00237">
    <property type="entry name" value="GPCRRHODOPSN"/>
</dbReference>
<dbReference type="PROSITE" id="PS50262">
    <property type="entry name" value="G_PROTEIN_RECEP_F1_2"/>
    <property type="match status" value="1"/>
</dbReference>
<reference evidence="11" key="5">
    <citation type="submission" date="2025-09" db="UniProtKB">
        <authorList>
            <consortium name="Ensembl"/>
        </authorList>
    </citation>
    <scope>IDENTIFICATION</scope>
</reference>
<keyword evidence="3 9" id="KW-0812">Transmembrane</keyword>
<dbReference type="GO" id="GO:0016020">
    <property type="term" value="C:membrane"/>
    <property type="evidence" value="ECO:0007669"/>
    <property type="project" value="UniProtKB-SubCell"/>
</dbReference>
<dbReference type="GO" id="GO:0004984">
    <property type="term" value="F:olfactory receptor activity"/>
    <property type="evidence" value="ECO:0007669"/>
    <property type="project" value="InterPro"/>
</dbReference>
<evidence type="ECO:0000256" key="1">
    <source>
        <dbReference type="ARBA" id="ARBA00003929"/>
    </source>
</evidence>
<evidence type="ECO:0000256" key="4">
    <source>
        <dbReference type="ARBA" id="ARBA00022989"/>
    </source>
</evidence>
<reference evidence="12" key="3">
    <citation type="submission" date="2018-12" db="EMBL/GenBank/DDBJ databases">
        <title>G10K-VGP greater horseshoe bat female genome, primary haplotype.</title>
        <authorList>
            <person name="Teeling E."/>
            <person name="Myers G."/>
            <person name="Vernes S."/>
            <person name="Pippel M."/>
            <person name="Winkler S."/>
            <person name="Fedrigo O."/>
            <person name="Rhie A."/>
            <person name="Koren S."/>
            <person name="Phillippy A."/>
            <person name="Lewin H."/>
            <person name="Damas J."/>
            <person name="Howe K."/>
            <person name="Mountcastle J."/>
            <person name="Jarvis E.D."/>
        </authorList>
    </citation>
    <scope>NUCLEOTIDE SEQUENCE [LARGE SCALE GENOMIC DNA]</scope>
</reference>
<dbReference type="PANTHER" id="PTHR48018">
    <property type="entry name" value="OLFACTORY RECEPTOR"/>
    <property type="match status" value="1"/>
</dbReference>
<accession>A0A671E310</accession>
<evidence type="ECO:0000256" key="8">
    <source>
        <dbReference type="ARBA" id="ARBA00023224"/>
    </source>
</evidence>
<evidence type="ECO:0000256" key="6">
    <source>
        <dbReference type="ARBA" id="ARBA00023136"/>
    </source>
</evidence>
<reference evidence="11" key="4">
    <citation type="submission" date="2025-08" db="UniProtKB">
        <authorList>
            <consortium name="Ensembl"/>
        </authorList>
    </citation>
    <scope>IDENTIFICATION</scope>
</reference>
<dbReference type="InterPro" id="IPR000725">
    <property type="entry name" value="Olfact_rcpt"/>
</dbReference>
<dbReference type="GO" id="GO:0004930">
    <property type="term" value="F:G protein-coupled receptor activity"/>
    <property type="evidence" value="ECO:0007669"/>
    <property type="project" value="UniProtKB-KW"/>
</dbReference>
<keyword evidence="8" id="KW-0807">Transducer</keyword>
<keyword evidence="12" id="KW-1185">Reference proteome</keyword>
<feature type="transmembrane region" description="Helical" evidence="9">
    <location>
        <begin position="22"/>
        <end position="44"/>
    </location>
</feature>
<evidence type="ECO:0000313" key="11">
    <source>
        <dbReference type="Ensembl" id="ENSRFEP00010004952.1"/>
    </source>
</evidence>
<reference evidence="11 12" key="2">
    <citation type="journal article" date="2018" name="Annu Rev Anim Biosci">
        <title>Bat Biology, Genomes, and the Bat1K Project: To Generate Chromosome-Level Genomes for All Living Bat Species.</title>
        <authorList>
            <person name="Teeling E.C."/>
            <person name="Vernes S.C."/>
            <person name="Davalos L.M."/>
            <person name="Ray D.A."/>
            <person name="Gilbert M.T.P."/>
            <person name="Myers E."/>
        </authorList>
    </citation>
    <scope>NUCLEOTIDE SEQUENCE</scope>
</reference>
<sequence length="318" mass="35015">MTSNSTEVTEFILLGLTDDPNIQVPLLLLLLFIYLLTLAGNGAMMTIIHSDSHLHALTYFFLSNLSFVDLGDSSAVAPKMVAALQSGNKVISYNGCAAQFFVGFARSSSTSWPAWSMTTMQLSVCALLAIGSYICGFLNASIHTADTFRFSFCGSNVITLFFCNIPPLLALSCSNTRISKLVVFFVIGFNVFSTLLVILISYLFIYIAIQRMSSAKGQKKDFSTCASHLTTVSIFHGTVIFLYLQPPSSQSMDMDKTASLFYTVVIPVLNSLIYSLRNQEVKNTLWKILNKLYPQSLSVSRRQAGNQRRNLPSGKMSS</sequence>
<keyword evidence="5" id="KW-0297">G-protein coupled receptor</keyword>
<dbReference type="Gene3D" id="1.20.1070.10">
    <property type="entry name" value="Rhodopsin 7-helix transmembrane proteins"/>
    <property type="match status" value="1"/>
</dbReference>
<feature type="domain" description="G-protein coupled receptors family 1 profile" evidence="10">
    <location>
        <begin position="40"/>
        <end position="274"/>
    </location>
</feature>
<dbReference type="AlphaFoldDB" id="A0A671E310"/>
<dbReference type="OMA" id="FCVVGFN"/>
<evidence type="ECO:0000256" key="5">
    <source>
        <dbReference type="ARBA" id="ARBA00023040"/>
    </source>
</evidence>
<evidence type="ECO:0000256" key="9">
    <source>
        <dbReference type="SAM" id="Phobius"/>
    </source>
</evidence>
<keyword evidence="7" id="KW-0675">Receptor</keyword>
<gene>
    <name evidence="11" type="primary">OR5B21</name>
</gene>
<reference evidence="11 12" key="1">
    <citation type="journal article" date="2015" name="Annu Rev Anim Biosci">
        <title>The Genome 10K Project: a way forward.</title>
        <authorList>
            <person name="Koepfli K.P."/>
            <person name="Paten B."/>
            <person name="O'Brien S.J."/>
            <person name="Koepfli K.P."/>
            <person name="Paten B."/>
            <person name="Antunes A."/>
            <person name="Belov K."/>
            <person name="Bustamante C."/>
            <person name="Castoe T.A."/>
            <person name="Clawson H."/>
            <person name="Crawford A.J."/>
            <person name="Diekhans M."/>
            <person name="Distel D."/>
            <person name="Durbin R."/>
            <person name="Earl D."/>
            <person name="Fujita M.K."/>
            <person name="Gamble T."/>
            <person name="Georges A."/>
            <person name="Gemmell N."/>
            <person name="Gilbert M.T."/>
            <person name="Graves J.M."/>
            <person name="Green R.E."/>
            <person name="Hickey G."/>
            <person name="Jarvis E.D."/>
            <person name="Johnson W."/>
            <person name="Komissarov A."/>
            <person name="Korf I."/>
            <person name="Kuhn R."/>
            <person name="Larkin D.M."/>
            <person name="Lewin H."/>
            <person name="Lopez J.V."/>
            <person name="Ma J."/>
            <person name="Marques-Bonet T."/>
            <person name="Miller W."/>
            <person name="Murphy R."/>
            <person name="Pevzner P."/>
            <person name="Shapiro B."/>
            <person name="Steiner C."/>
            <person name="Tamazian G."/>
            <person name="Venkatesh B."/>
            <person name="Wang J."/>
            <person name="Wayne R."/>
            <person name="Wiley E."/>
            <person name="Yang H."/>
            <person name="Zhang G."/>
            <person name="Haussler D."/>
            <person name="Ryder O."/>
            <person name="O'Brien S.J."/>
        </authorList>
    </citation>
    <scope>NUCLEOTIDE SEQUENCE</scope>
</reference>
<feature type="transmembrane region" description="Helical" evidence="9">
    <location>
        <begin position="114"/>
        <end position="138"/>
    </location>
</feature>
<comment type="function">
    <text evidence="1">Putative odorant or sperm cell receptor.</text>
</comment>
<feature type="transmembrane region" description="Helical" evidence="9">
    <location>
        <begin position="226"/>
        <end position="245"/>
    </location>
</feature>
<keyword evidence="4 9" id="KW-1133">Transmembrane helix</keyword>
<dbReference type="InterPro" id="IPR000276">
    <property type="entry name" value="GPCR_Rhodpsn"/>
</dbReference>
<dbReference type="InParanoid" id="A0A671E310"/>
<feature type="transmembrane region" description="Helical" evidence="9">
    <location>
        <begin position="181"/>
        <end position="205"/>
    </location>
</feature>